<organism evidence="1">
    <name type="scientific">Pyrularia edulis</name>
    <dbReference type="NCBI Taxonomy" id="212710"/>
    <lineage>
        <taxon>Eukaryota</taxon>
        <taxon>Viridiplantae</taxon>
        <taxon>Streptophyta</taxon>
        <taxon>Embryophyta</taxon>
        <taxon>Tracheophyta</taxon>
        <taxon>Spermatophyta</taxon>
        <taxon>Magnoliopsida</taxon>
        <taxon>eudicotyledons</taxon>
        <taxon>Gunneridae</taxon>
        <taxon>Pentapetalae</taxon>
        <taxon>Santalales</taxon>
        <taxon>Cervantesiaceae</taxon>
        <taxon>Pyrularia</taxon>
    </lineage>
</organism>
<name>A0A6G7SA73_9MAGN</name>
<dbReference type="AlphaFoldDB" id="A0A6G7SA73"/>
<gene>
    <name evidence="1" type="primary">ndhE</name>
</gene>
<dbReference type="GeneID" id="54097020"/>
<sequence length="30" mass="3518">MCICLEILPKAINMGFVTFYNFFDSHQTFS</sequence>
<proteinExistence type="predicted"/>
<geneLocation type="chloroplast" evidence="1"/>
<keyword evidence="1" id="KW-0150">Chloroplast</keyword>
<dbReference type="RefSeq" id="YP_009751161.1">
    <property type="nucleotide sequence ID" value="NC_046848.1"/>
</dbReference>
<keyword evidence="1" id="KW-0934">Plastid</keyword>
<reference evidence="1" key="1">
    <citation type="submission" date="2019-10" db="EMBL/GenBank/DDBJ databases">
        <title>The complete chloroplast genome sequence of Pyrularia edulis.</title>
        <authorList>
            <person name="Wang Y."/>
        </authorList>
    </citation>
    <scope>NUCLEOTIDE SEQUENCE</scope>
</reference>
<accession>A0A6G7SA73</accession>
<protein>
    <submittedName>
        <fullName evidence="1">NADH-plastoquinone oxidoreductase subunit 4L</fullName>
    </submittedName>
</protein>
<dbReference type="EMBL" id="MN539267">
    <property type="protein sequence ID" value="QIJ98605.1"/>
    <property type="molecule type" value="Genomic_DNA"/>
</dbReference>
<evidence type="ECO:0000313" key="1">
    <source>
        <dbReference type="EMBL" id="QIJ98605.1"/>
    </source>
</evidence>